<dbReference type="Pfam" id="PF08275">
    <property type="entry name" value="DNAG_N"/>
    <property type="match status" value="1"/>
</dbReference>
<protein>
    <recommendedName>
        <fullName evidence="12 13">DNA primase</fullName>
        <ecNumber evidence="12">2.7.7.101</ecNumber>
    </recommendedName>
</protein>
<evidence type="ECO:0000256" key="6">
    <source>
        <dbReference type="ARBA" id="ARBA00022723"/>
    </source>
</evidence>
<dbReference type="FunFam" id="3.90.980.10:FF:000001">
    <property type="entry name" value="DNA primase"/>
    <property type="match status" value="1"/>
</dbReference>
<keyword evidence="11 12" id="KW-0804">Transcription</keyword>
<dbReference type="InterPro" id="IPR050219">
    <property type="entry name" value="DnaG_primase"/>
</dbReference>
<keyword evidence="9" id="KW-0460">Magnesium</keyword>
<dbReference type="GO" id="GO:0003899">
    <property type="term" value="F:DNA-directed RNA polymerase activity"/>
    <property type="evidence" value="ECO:0007669"/>
    <property type="project" value="UniProtKB-UniRule"/>
</dbReference>
<dbReference type="OrthoDB" id="9803773at2"/>
<dbReference type="GO" id="GO:0006269">
    <property type="term" value="P:DNA replication, synthesis of primer"/>
    <property type="evidence" value="ECO:0007669"/>
    <property type="project" value="UniProtKB-UniRule"/>
</dbReference>
<feature type="domain" description="Toprim" evidence="14">
    <location>
        <begin position="257"/>
        <end position="339"/>
    </location>
</feature>
<dbReference type="SUPFAM" id="SSF56731">
    <property type="entry name" value="DNA primase core"/>
    <property type="match status" value="1"/>
</dbReference>
<comment type="caution">
    <text evidence="12">Lacks conserved residue(s) required for the propagation of feature annotation.</text>
</comment>
<dbReference type="KEGG" id="mhey:H2LOC_018635"/>
<dbReference type="HAMAP" id="MF_00974">
    <property type="entry name" value="DNA_primase_DnaG"/>
    <property type="match status" value="1"/>
</dbReference>
<dbReference type="Pfam" id="PF10410">
    <property type="entry name" value="DnaB_bind"/>
    <property type="match status" value="1"/>
</dbReference>
<keyword evidence="1 12" id="KW-0240">DNA-directed RNA polymerase</keyword>
<evidence type="ECO:0000256" key="3">
    <source>
        <dbReference type="ARBA" id="ARBA00022679"/>
    </source>
</evidence>
<evidence type="ECO:0000259" key="14">
    <source>
        <dbReference type="PROSITE" id="PS50880"/>
    </source>
</evidence>
<organism evidence="15 16">
    <name type="scientific">Methylocystis heyeri</name>
    <dbReference type="NCBI Taxonomy" id="391905"/>
    <lineage>
        <taxon>Bacteria</taxon>
        <taxon>Pseudomonadati</taxon>
        <taxon>Pseudomonadota</taxon>
        <taxon>Alphaproteobacteria</taxon>
        <taxon>Hyphomicrobiales</taxon>
        <taxon>Methylocystaceae</taxon>
        <taxon>Methylocystis</taxon>
    </lineage>
</organism>
<evidence type="ECO:0000256" key="12">
    <source>
        <dbReference type="HAMAP-Rule" id="MF_00974"/>
    </source>
</evidence>
<sequence length="647" mass="71525">MRFTPSFLDEIRARVPVSEVVRQKVKLRKEGREWRGLSPFNAEKTPSFYVNDQKGFFHDFSSGKHGDAIAFLMETEGISFPEAVERLAAMAGLPLPVESPEQRESERKRASLTEVMEWAADYFRKQLKEPKGREARDYLDRRKISGKMQALFGIGYAPPDRHGLRDALAARGASVEQMIEGGLLIHGEDIAVPYDRFRNRVMFPIQDRAGKVIAFGGRALEKEAQAKYLNSPETPLFHKGETLYNLHNARKAAHDAGAVIAVEGYVDVIAMTEAGFPQTVAPLGTALTAEQCALLWRMAEEPILCFDGDKAGLKAAYRAVDTALPHIAPGKTLRFVLLPDGQDPDELLRAHGPEALAGALRAPLPLVELLWRREIEGRTLDTPERRAALERRFQELTSQIADQTLRRYYGRELSDRLFHLLRAAGAANRRPRAPEARQNFRANRGGSAFQGRDGGVSGPVQIGASLANSPLFKGVRPEVSPRECLILLILINHPELLADHIEDLASLELESPEANELRDLMARCVSSPAFGEEGTGGDIAEAIAEAGLEPFLARLRRMEAHANLWSVQPEAASADAEVTLRQVLSLHRRVWALNRELRGIMGRLAENPTEEEAARLAEIQTELSTLDGTEAALEGFGTMSGRAGRIL</sequence>
<dbReference type="InterPro" id="IPR006171">
    <property type="entry name" value="TOPRIM_dom"/>
</dbReference>
<gene>
    <name evidence="12" type="primary">dnaG</name>
    <name evidence="15" type="ORF">H2LOC_018635</name>
</gene>
<dbReference type="SMART" id="SM00400">
    <property type="entry name" value="ZnF_CHCC"/>
    <property type="match status" value="1"/>
</dbReference>
<keyword evidence="16" id="KW-1185">Reference proteome</keyword>
<evidence type="ECO:0000256" key="1">
    <source>
        <dbReference type="ARBA" id="ARBA00022478"/>
    </source>
</evidence>
<evidence type="ECO:0000256" key="9">
    <source>
        <dbReference type="ARBA" id="ARBA00022842"/>
    </source>
</evidence>
<evidence type="ECO:0000313" key="15">
    <source>
        <dbReference type="EMBL" id="QGM47540.1"/>
    </source>
</evidence>
<dbReference type="FunFam" id="3.40.1360.10:FF:000002">
    <property type="entry name" value="DNA primase"/>
    <property type="match status" value="1"/>
</dbReference>
<dbReference type="PIRSF" id="PIRSF002811">
    <property type="entry name" value="DnaG"/>
    <property type="match status" value="1"/>
</dbReference>
<dbReference type="Gene3D" id="3.90.980.10">
    <property type="entry name" value="DNA primase, catalytic core, N-terminal domain"/>
    <property type="match status" value="1"/>
</dbReference>
<dbReference type="GO" id="GO:0008270">
    <property type="term" value="F:zinc ion binding"/>
    <property type="evidence" value="ECO:0007669"/>
    <property type="project" value="UniProtKB-KW"/>
</dbReference>
<evidence type="ECO:0000256" key="5">
    <source>
        <dbReference type="ARBA" id="ARBA00022705"/>
    </source>
</evidence>
<dbReference type="InterPro" id="IPR037068">
    <property type="entry name" value="DNA_primase_core_N_sf"/>
</dbReference>
<keyword evidence="2 12" id="KW-0639">Primosome</keyword>
<dbReference type="Proteomes" id="UP000309061">
    <property type="component" value="Chromosome"/>
</dbReference>
<dbReference type="Pfam" id="PF01807">
    <property type="entry name" value="Zn_ribbon_DnaG"/>
    <property type="match status" value="1"/>
</dbReference>
<dbReference type="PROSITE" id="PS50880">
    <property type="entry name" value="TOPRIM"/>
    <property type="match status" value="1"/>
</dbReference>
<dbReference type="InterPro" id="IPR013264">
    <property type="entry name" value="DNAG_N"/>
</dbReference>
<dbReference type="PANTHER" id="PTHR30313:SF2">
    <property type="entry name" value="DNA PRIMASE"/>
    <property type="match status" value="1"/>
</dbReference>
<dbReference type="AlphaFoldDB" id="A0A6B8KL77"/>
<evidence type="ECO:0000313" key="16">
    <source>
        <dbReference type="Proteomes" id="UP000309061"/>
    </source>
</evidence>
<name>A0A6B8KL77_9HYPH</name>
<comment type="cofactor">
    <cofactor evidence="13">
        <name>Zn(2+)</name>
        <dbReference type="ChEBI" id="CHEBI:29105"/>
    </cofactor>
    <text evidence="13">Binds 1 zinc ion per monomer.</text>
</comment>
<reference evidence="15 16" key="1">
    <citation type="submission" date="2019-11" db="EMBL/GenBank/DDBJ databases">
        <title>The genome sequence of Methylocystis heyeri.</title>
        <authorList>
            <person name="Oshkin I.Y."/>
            <person name="Miroshnikov K."/>
            <person name="Dedysh S.N."/>
        </authorList>
    </citation>
    <scope>NUCLEOTIDE SEQUENCE [LARGE SCALE GENOMIC DNA]</scope>
    <source>
        <strain evidence="15 16">H2</strain>
    </source>
</reference>
<evidence type="ECO:0000256" key="2">
    <source>
        <dbReference type="ARBA" id="ARBA00022515"/>
    </source>
</evidence>
<dbReference type="Gene3D" id="3.40.1360.10">
    <property type="match status" value="1"/>
</dbReference>
<dbReference type="GO" id="GO:0003677">
    <property type="term" value="F:DNA binding"/>
    <property type="evidence" value="ECO:0007669"/>
    <property type="project" value="UniProtKB-KW"/>
</dbReference>
<dbReference type="GO" id="GO:0000428">
    <property type="term" value="C:DNA-directed RNA polymerase complex"/>
    <property type="evidence" value="ECO:0007669"/>
    <property type="project" value="UniProtKB-KW"/>
</dbReference>
<dbReference type="InterPro" id="IPR036977">
    <property type="entry name" value="DNA_primase_Znf_CHC2"/>
</dbReference>
<keyword evidence="8 13" id="KW-0862">Zinc</keyword>
<proteinExistence type="inferred from homology"/>
<dbReference type="InterPro" id="IPR006295">
    <property type="entry name" value="DNA_primase_DnaG"/>
</dbReference>
<keyword evidence="7" id="KW-0863">Zinc-finger</keyword>
<comment type="catalytic activity">
    <reaction evidence="12">
        <text>ssDNA + n NTP = ssDNA/pppN(pN)n-1 hybrid + (n-1) diphosphate.</text>
        <dbReference type="EC" id="2.7.7.101"/>
    </reaction>
</comment>
<comment type="function">
    <text evidence="12 13">RNA polymerase that catalyzes the synthesis of short RNA molecules used as primers for DNA polymerase during DNA replication.</text>
</comment>
<evidence type="ECO:0000256" key="10">
    <source>
        <dbReference type="ARBA" id="ARBA00023125"/>
    </source>
</evidence>
<comment type="similarity">
    <text evidence="12 13">Belongs to the DnaG primase family.</text>
</comment>
<dbReference type="InterPro" id="IPR019475">
    <property type="entry name" value="DNA_primase_DnaB-bd"/>
</dbReference>
<dbReference type="RefSeq" id="WP_136497224.1">
    <property type="nucleotide sequence ID" value="NZ_CP046052.1"/>
</dbReference>
<evidence type="ECO:0000256" key="13">
    <source>
        <dbReference type="PIRNR" id="PIRNR002811"/>
    </source>
</evidence>
<dbReference type="EC" id="2.7.7.101" evidence="12"/>
<dbReference type="NCBIfam" id="TIGR01391">
    <property type="entry name" value="dnaG"/>
    <property type="match status" value="1"/>
</dbReference>
<evidence type="ECO:0000256" key="11">
    <source>
        <dbReference type="ARBA" id="ARBA00023163"/>
    </source>
</evidence>
<evidence type="ECO:0000256" key="4">
    <source>
        <dbReference type="ARBA" id="ARBA00022695"/>
    </source>
</evidence>
<evidence type="ECO:0000256" key="7">
    <source>
        <dbReference type="ARBA" id="ARBA00022771"/>
    </source>
</evidence>
<keyword evidence="4 12" id="KW-0548">Nucleotidyltransferase</keyword>
<dbReference type="SMART" id="SM00493">
    <property type="entry name" value="TOPRIM"/>
    <property type="match status" value="1"/>
</dbReference>
<dbReference type="CDD" id="cd03364">
    <property type="entry name" value="TOPRIM_DnaG_primases"/>
    <property type="match status" value="1"/>
</dbReference>
<comment type="subunit">
    <text evidence="12">Monomer. Interacts with DnaB.</text>
</comment>
<keyword evidence="5 12" id="KW-0235">DNA replication</keyword>
<dbReference type="PANTHER" id="PTHR30313">
    <property type="entry name" value="DNA PRIMASE"/>
    <property type="match status" value="1"/>
</dbReference>
<keyword evidence="3 12" id="KW-0808">Transferase</keyword>
<evidence type="ECO:0000256" key="8">
    <source>
        <dbReference type="ARBA" id="ARBA00022833"/>
    </source>
</evidence>
<dbReference type="GO" id="GO:1990077">
    <property type="term" value="C:primosome complex"/>
    <property type="evidence" value="ECO:0007669"/>
    <property type="project" value="UniProtKB-KW"/>
</dbReference>
<dbReference type="Gene3D" id="3.90.580.10">
    <property type="entry name" value="Zinc finger, CHC2-type domain"/>
    <property type="match status" value="1"/>
</dbReference>
<keyword evidence="10 12" id="KW-0238">DNA-binding</keyword>
<dbReference type="InterPro" id="IPR034151">
    <property type="entry name" value="TOPRIM_DnaG_bac"/>
</dbReference>
<dbReference type="InterPro" id="IPR002694">
    <property type="entry name" value="Znf_CHC2"/>
</dbReference>
<dbReference type="FunFam" id="3.90.580.10:FF:000001">
    <property type="entry name" value="DNA primase"/>
    <property type="match status" value="1"/>
</dbReference>
<keyword evidence="6 13" id="KW-0479">Metal-binding</keyword>
<dbReference type="InterPro" id="IPR030846">
    <property type="entry name" value="DnaG_bac"/>
</dbReference>
<dbReference type="SUPFAM" id="SSF57783">
    <property type="entry name" value="Zinc beta-ribbon"/>
    <property type="match status" value="1"/>
</dbReference>
<dbReference type="Pfam" id="PF13662">
    <property type="entry name" value="Toprim_4"/>
    <property type="match status" value="1"/>
</dbReference>
<accession>A0A6B8KL77</accession>
<dbReference type="EMBL" id="CP046052">
    <property type="protein sequence ID" value="QGM47540.1"/>
    <property type="molecule type" value="Genomic_DNA"/>
</dbReference>
<dbReference type="GO" id="GO:0005737">
    <property type="term" value="C:cytoplasm"/>
    <property type="evidence" value="ECO:0007669"/>
    <property type="project" value="TreeGrafter"/>
</dbReference>